<feature type="region of interest" description="Disordered" evidence="2">
    <location>
        <begin position="1"/>
        <end position="29"/>
    </location>
</feature>
<dbReference type="InterPro" id="IPR052030">
    <property type="entry name" value="Peptidase_M20/M20A_hydrolases"/>
</dbReference>
<dbReference type="PANTHER" id="PTHR30575:SF0">
    <property type="entry name" value="XAA-ARG DIPEPTIDASE"/>
    <property type="match status" value="1"/>
</dbReference>
<proteinExistence type="inferred from homology"/>
<name>A0A9P7FY05_9AGAR</name>
<dbReference type="PIRSF" id="PIRSF037226">
    <property type="entry name" value="Amidohydrolase_ACY1L2_prd"/>
    <property type="match status" value="1"/>
</dbReference>
<gene>
    <name evidence="4" type="ORF">H0H81_005678</name>
</gene>
<sequence length="343" mass="36954">MSNPAAFSVQHDASSLSSPPSEELKASSIDPAVIKTIETRLDELDPELRKLSLDIHSHPELAWEEVYAHEQMSSFMEKHGFTVSRKHAGLKTAWRADFMYGSGGRVLGINSEMDALPGIGHACGHNLIGICGIGIAVAVKAAMLKHNLSGKIILLGTPAEENGGGKLNLIDNGDYKEMDVCIMYDEFFYITAESLLTRILQRAHPGAGEVGSVSDGTLNALQHITVHFNGQGAHAAGAPWDANNALDAAVLAYSSISLLRQQIKPECRIQGIMEGNHWTANVIPDNARLPYIVRAANKSELEDLSSRVQECFRAAAIATGCEVTISLKTPHLDVVQNTALGKK</sequence>
<keyword evidence="5" id="KW-1185">Reference proteome</keyword>
<evidence type="ECO:0000259" key="3">
    <source>
        <dbReference type="Pfam" id="PF07687"/>
    </source>
</evidence>
<dbReference type="Pfam" id="PF07687">
    <property type="entry name" value="M20_dimer"/>
    <property type="match status" value="1"/>
</dbReference>
<dbReference type="Proteomes" id="UP000717328">
    <property type="component" value="Unassembled WGS sequence"/>
</dbReference>
<dbReference type="SUPFAM" id="SSF53187">
    <property type="entry name" value="Zn-dependent exopeptidases"/>
    <property type="match status" value="1"/>
</dbReference>
<comment type="caution">
    <text evidence="4">The sequence shown here is derived from an EMBL/GenBank/DDBJ whole genome shotgun (WGS) entry which is preliminary data.</text>
</comment>
<dbReference type="PANTHER" id="PTHR30575">
    <property type="entry name" value="PEPTIDASE M20"/>
    <property type="match status" value="1"/>
</dbReference>
<dbReference type="Pfam" id="PF01546">
    <property type="entry name" value="Peptidase_M20"/>
    <property type="match status" value="1"/>
</dbReference>
<evidence type="ECO:0000313" key="5">
    <source>
        <dbReference type="Proteomes" id="UP000717328"/>
    </source>
</evidence>
<organism evidence="4 5">
    <name type="scientific">Sphagnurus paluster</name>
    <dbReference type="NCBI Taxonomy" id="117069"/>
    <lineage>
        <taxon>Eukaryota</taxon>
        <taxon>Fungi</taxon>
        <taxon>Dikarya</taxon>
        <taxon>Basidiomycota</taxon>
        <taxon>Agaricomycotina</taxon>
        <taxon>Agaricomycetes</taxon>
        <taxon>Agaricomycetidae</taxon>
        <taxon>Agaricales</taxon>
        <taxon>Tricholomatineae</taxon>
        <taxon>Lyophyllaceae</taxon>
        <taxon>Sphagnurus</taxon>
    </lineage>
</organism>
<dbReference type="InterPro" id="IPR017144">
    <property type="entry name" value="Xaa-Arg_dipeptidase"/>
</dbReference>
<reference evidence="4" key="2">
    <citation type="submission" date="2021-10" db="EMBL/GenBank/DDBJ databases">
        <title>Phylogenomics reveals ancestral predisposition of the termite-cultivated fungus Termitomyces towards a domesticated lifestyle.</title>
        <authorList>
            <person name="Auxier B."/>
            <person name="Grum-Grzhimaylo A."/>
            <person name="Cardenas M.E."/>
            <person name="Lodge J.D."/>
            <person name="Laessoe T."/>
            <person name="Pedersen O."/>
            <person name="Smith M.E."/>
            <person name="Kuyper T.W."/>
            <person name="Franco-Molano E.A."/>
            <person name="Baroni T.J."/>
            <person name="Aanen D.K."/>
        </authorList>
    </citation>
    <scope>NUCLEOTIDE SEQUENCE</scope>
    <source>
        <strain evidence="4">D49</strain>
    </source>
</reference>
<dbReference type="AlphaFoldDB" id="A0A9P7FY05"/>
<comment type="similarity">
    <text evidence="1">Belongs to the peptidase M20A family.</text>
</comment>
<dbReference type="InterPro" id="IPR036264">
    <property type="entry name" value="Bact_exopeptidase_dim_dom"/>
</dbReference>
<protein>
    <recommendedName>
        <fullName evidence="3">Peptidase M20 dimerisation domain-containing protein</fullName>
    </recommendedName>
</protein>
<dbReference type="Gene3D" id="3.40.630.10">
    <property type="entry name" value="Zn peptidases"/>
    <property type="match status" value="1"/>
</dbReference>
<dbReference type="InterPro" id="IPR002933">
    <property type="entry name" value="Peptidase_M20"/>
</dbReference>
<reference evidence="4" key="1">
    <citation type="submission" date="2021-02" db="EMBL/GenBank/DDBJ databases">
        <authorList>
            <person name="Nieuwenhuis M."/>
            <person name="Van De Peppel L.J.J."/>
        </authorList>
    </citation>
    <scope>NUCLEOTIDE SEQUENCE</scope>
    <source>
        <strain evidence="4">D49</strain>
    </source>
</reference>
<dbReference type="SUPFAM" id="SSF55031">
    <property type="entry name" value="Bacterial exopeptidase dimerisation domain"/>
    <property type="match status" value="1"/>
</dbReference>
<dbReference type="GO" id="GO:0016805">
    <property type="term" value="F:dipeptidase activity"/>
    <property type="evidence" value="ECO:0007669"/>
    <property type="project" value="InterPro"/>
</dbReference>
<dbReference type="InterPro" id="IPR011650">
    <property type="entry name" value="Peptidase_M20_dimer"/>
</dbReference>
<dbReference type="FunFam" id="3.30.70.360:FF:000004">
    <property type="entry name" value="Peptidase M20 domain-containing protein 2"/>
    <property type="match status" value="1"/>
</dbReference>
<evidence type="ECO:0000256" key="1">
    <source>
        <dbReference type="ARBA" id="ARBA00006247"/>
    </source>
</evidence>
<feature type="domain" description="Peptidase M20 dimerisation" evidence="3">
    <location>
        <begin position="224"/>
        <end position="316"/>
    </location>
</feature>
<accession>A0A9P7FY05</accession>
<dbReference type="Gene3D" id="3.30.70.360">
    <property type="match status" value="1"/>
</dbReference>
<dbReference type="NCBIfam" id="TIGR01891">
    <property type="entry name" value="amidohydrolases"/>
    <property type="match status" value="1"/>
</dbReference>
<dbReference type="InterPro" id="IPR017439">
    <property type="entry name" value="Amidohydrolase"/>
</dbReference>
<evidence type="ECO:0000313" key="4">
    <source>
        <dbReference type="EMBL" id="KAG5639199.1"/>
    </source>
</evidence>
<dbReference type="OrthoDB" id="6119954at2759"/>
<evidence type="ECO:0000256" key="2">
    <source>
        <dbReference type="SAM" id="MobiDB-lite"/>
    </source>
</evidence>
<dbReference type="EMBL" id="JABCKI010005728">
    <property type="protein sequence ID" value="KAG5639199.1"/>
    <property type="molecule type" value="Genomic_DNA"/>
</dbReference>